<evidence type="ECO:0000256" key="4">
    <source>
        <dbReference type="ARBA" id="ARBA00022475"/>
    </source>
</evidence>
<dbReference type="InterPro" id="IPR009315">
    <property type="entry name" value="P_starv_induced_PsiE"/>
</dbReference>
<comment type="subcellular location">
    <subcellularLocation>
        <location evidence="1">Cell inner membrane</location>
        <topology evidence="1">Multi-pass membrane protein</topology>
    </subcellularLocation>
</comment>
<dbReference type="AlphaFoldDB" id="A0AAW9C316"/>
<dbReference type="PANTHER" id="PTHR37819">
    <property type="entry name" value="PROTEIN PSIE"/>
    <property type="match status" value="1"/>
</dbReference>
<accession>A0AAW9C316</accession>
<evidence type="ECO:0000256" key="6">
    <source>
        <dbReference type="ARBA" id="ARBA00022989"/>
    </source>
</evidence>
<dbReference type="InterPro" id="IPR020948">
    <property type="entry name" value="P_starv_induced_PsiE-like"/>
</dbReference>
<proteinExistence type="inferred from homology"/>
<dbReference type="Pfam" id="PF06146">
    <property type="entry name" value="PsiE"/>
    <property type="match status" value="1"/>
</dbReference>
<feature type="transmembrane region" description="Helical" evidence="8">
    <location>
        <begin position="62"/>
        <end position="80"/>
    </location>
</feature>
<evidence type="ECO:0000256" key="5">
    <source>
        <dbReference type="ARBA" id="ARBA00022692"/>
    </source>
</evidence>
<evidence type="ECO:0000256" key="2">
    <source>
        <dbReference type="ARBA" id="ARBA00005632"/>
    </source>
</evidence>
<keyword evidence="4" id="KW-1003">Cell membrane</keyword>
<dbReference type="EMBL" id="JAUEQX010000005">
    <property type="protein sequence ID" value="MDW3776463.1"/>
    <property type="molecule type" value="Genomic_DNA"/>
</dbReference>
<reference evidence="9" key="1">
    <citation type="journal article" date="2023" name="J Glob Antimicrob Resist">
        <title>Emergence of NDM-1 and KPC-3 carbapenemases in Kluyvera cryocrescens: Investigating genetic heterogeneity and acquisition routes of blaNDM-1 in Enterobacterales species in Portugal.</title>
        <authorList>
            <person name="Loiodice M."/>
            <person name="Ribeiro M."/>
            <person name="Peixe L."/>
            <person name="Novais A."/>
        </authorList>
    </citation>
    <scope>NUCLEOTIDE SEQUENCE</scope>
    <source>
        <strain evidence="9">K629</strain>
    </source>
</reference>
<protein>
    <recommendedName>
        <fullName evidence="3">Protein PsiE</fullName>
    </recommendedName>
</protein>
<dbReference type="NCBIfam" id="NF002765">
    <property type="entry name" value="PRK02833.1-3"/>
    <property type="match status" value="1"/>
</dbReference>
<dbReference type="RefSeq" id="WP_318242353.1">
    <property type="nucleotide sequence ID" value="NZ_JALKUP010000003.1"/>
</dbReference>
<keyword evidence="6 8" id="KW-1133">Transmembrane helix</keyword>
<keyword evidence="5 8" id="KW-0812">Transmembrane</keyword>
<dbReference type="GO" id="GO:0016036">
    <property type="term" value="P:cellular response to phosphate starvation"/>
    <property type="evidence" value="ECO:0007669"/>
    <property type="project" value="InterPro"/>
</dbReference>
<evidence type="ECO:0000256" key="8">
    <source>
        <dbReference type="SAM" id="Phobius"/>
    </source>
</evidence>
<evidence type="ECO:0000256" key="3">
    <source>
        <dbReference type="ARBA" id="ARBA00021903"/>
    </source>
</evidence>
<gene>
    <name evidence="9" type="primary">psiE</name>
    <name evidence="9" type="ORF">QWU01_06510</name>
</gene>
<dbReference type="PANTHER" id="PTHR37819:SF1">
    <property type="entry name" value="PROTEIN PSIE"/>
    <property type="match status" value="1"/>
</dbReference>
<feature type="transmembrane region" description="Helical" evidence="8">
    <location>
        <begin position="112"/>
        <end position="129"/>
    </location>
</feature>
<dbReference type="GO" id="GO:0005886">
    <property type="term" value="C:plasma membrane"/>
    <property type="evidence" value="ECO:0007669"/>
    <property type="project" value="UniProtKB-SubCell"/>
</dbReference>
<dbReference type="Proteomes" id="UP001276300">
    <property type="component" value="Unassembled WGS sequence"/>
</dbReference>
<dbReference type="PIRSF" id="PIRSF029598">
    <property type="entry name" value="PsiE"/>
    <property type="match status" value="1"/>
</dbReference>
<feature type="transmembrane region" description="Helical" evidence="8">
    <location>
        <begin position="12"/>
        <end position="36"/>
    </location>
</feature>
<comment type="similarity">
    <text evidence="2">Belongs to the PsiE family.</text>
</comment>
<evidence type="ECO:0000256" key="7">
    <source>
        <dbReference type="ARBA" id="ARBA00023136"/>
    </source>
</evidence>
<evidence type="ECO:0000256" key="1">
    <source>
        <dbReference type="ARBA" id="ARBA00004429"/>
    </source>
</evidence>
<comment type="caution">
    <text evidence="9">The sequence shown here is derived from an EMBL/GenBank/DDBJ whole genome shotgun (WGS) entry which is preliminary data.</text>
</comment>
<keyword evidence="7 8" id="KW-0472">Membrane</keyword>
<evidence type="ECO:0000313" key="9">
    <source>
        <dbReference type="EMBL" id="MDW3776463.1"/>
    </source>
</evidence>
<sequence>MRTTLNASFTTTIPAALQWVLNIGMLCLAVILLVFLGKESWSLGKTFINAATLKSYDFVEGLLTWFLYFEFIALIVKYFQSGSHFPLRYFVYIGVTAIVRLIIVHYDSPINVLLYSLSILILVITLWVCSSSRLAGD</sequence>
<name>A0AAW9C316_KLUCR</name>
<evidence type="ECO:0000313" key="10">
    <source>
        <dbReference type="Proteomes" id="UP001276300"/>
    </source>
</evidence>
<organism evidence="9 10">
    <name type="scientific">Kluyvera cryocrescens</name>
    <name type="common">Kluyvera citrophila</name>
    <dbReference type="NCBI Taxonomy" id="580"/>
    <lineage>
        <taxon>Bacteria</taxon>
        <taxon>Pseudomonadati</taxon>
        <taxon>Pseudomonadota</taxon>
        <taxon>Gammaproteobacteria</taxon>
        <taxon>Enterobacterales</taxon>
        <taxon>Enterobacteriaceae</taxon>
        <taxon>Kluyvera</taxon>
    </lineage>
</organism>
<feature type="transmembrane region" description="Helical" evidence="8">
    <location>
        <begin position="87"/>
        <end position="106"/>
    </location>
</feature>